<feature type="domain" description="CBS" evidence="3">
    <location>
        <begin position="76"/>
        <end position="134"/>
    </location>
</feature>
<dbReference type="Gene3D" id="3.10.580.10">
    <property type="entry name" value="CBS-domain"/>
    <property type="match status" value="1"/>
</dbReference>
<dbReference type="CDD" id="cd04629">
    <property type="entry name" value="CBS_pair_bac"/>
    <property type="match status" value="1"/>
</dbReference>
<keyword evidence="5" id="KW-1185">Reference proteome</keyword>
<dbReference type="PANTHER" id="PTHR48108">
    <property type="entry name" value="CBS DOMAIN-CONTAINING PROTEIN CBSX2, CHLOROPLASTIC"/>
    <property type="match status" value="1"/>
</dbReference>
<dbReference type="AlphaFoldDB" id="A0A244CKQ4"/>
<dbReference type="InterPro" id="IPR044729">
    <property type="entry name" value="CBS_bac"/>
</dbReference>
<keyword evidence="2" id="KW-0129">CBS domain</keyword>
<evidence type="ECO:0000313" key="4">
    <source>
        <dbReference type="EMBL" id="OUL55928.1"/>
    </source>
</evidence>
<dbReference type="InterPro" id="IPR046342">
    <property type="entry name" value="CBS_dom_sf"/>
</dbReference>
<protein>
    <submittedName>
        <fullName evidence="4">CBS domain-containing protein</fullName>
    </submittedName>
</protein>
<keyword evidence="1" id="KW-0677">Repeat</keyword>
<name>A0A244CKQ4_PSEDV</name>
<evidence type="ECO:0000259" key="3">
    <source>
        <dbReference type="PROSITE" id="PS51371"/>
    </source>
</evidence>
<evidence type="ECO:0000256" key="2">
    <source>
        <dbReference type="PROSITE-ProRule" id="PRU00703"/>
    </source>
</evidence>
<accession>A0A244CKQ4</accession>
<dbReference type="InterPro" id="IPR051462">
    <property type="entry name" value="CBS_domain-containing"/>
</dbReference>
<reference evidence="4 5" key="1">
    <citation type="submission" date="2017-02" db="EMBL/GenBank/DDBJ databases">
        <title>Pseudoalteromonas ulvae TC14 Genome.</title>
        <authorList>
            <person name="Molmeret M."/>
        </authorList>
    </citation>
    <scope>NUCLEOTIDE SEQUENCE [LARGE SCALE GENOMIC DNA]</scope>
    <source>
        <strain evidence="4">TC14</strain>
    </source>
</reference>
<organism evidence="4 5">
    <name type="scientific">Pseudoalteromonas ulvae</name>
    <dbReference type="NCBI Taxonomy" id="107327"/>
    <lineage>
        <taxon>Bacteria</taxon>
        <taxon>Pseudomonadati</taxon>
        <taxon>Pseudomonadota</taxon>
        <taxon>Gammaproteobacteria</taxon>
        <taxon>Alteromonadales</taxon>
        <taxon>Pseudoalteromonadaceae</taxon>
        <taxon>Pseudoalteromonas</taxon>
    </lineage>
</organism>
<gene>
    <name evidence="4" type="ORF">B1199_20660</name>
</gene>
<proteinExistence type="predicted"/>
<dbReference type="Gene3D" id="3.90.1280.20">
    <property type="match status" value="1"/>
</dbReference>
<dbReference type="SMART" id="SM00116">
    <property type="entry name" value="CBS"/>
    <property type="match status" value="2"/>
</dbReference>
<dbReference type="Pfam" id="PF00571">
    <property type="entry name" value="CBS"/>
    <property type="match status" value="2"/>
</dbReference>
<sequence>MMDTVIQHTIKQLPTLTAETEITHAINELQKHRLLGAPVLNEQRELIGFISEHELLKPMLSSSYFCDGVIKVKDLMRTDVVAVDAHTSIADLAERMLLTQPKNYPVVENNKVIGLINRSQVLSALAASYLRCQTAS</sequence>
<comment type="caution">
    <text evidence="4">The sequence shown here is derived from an EMBL/GenBank/DDBJ whole genome shotgun (WGS) entry which is preliminary data.</text>
</comment>
<dbReference type="Proteomes" id="UP000194841">
    <property type="component" value="Unassembled WGS sequence"/>
</dbReference>
<dbReference type="InterPro" id="IPR000644">
    <property type="entry name" value="CBS_dom"/>
</dbReference>
<evidence type="ECO:0000313" key="5">
    <source>
        <dbReference type="Proteomes" id="UP000194841"/>
    </source>
</evidence>
<dbReference type="SUPFAM" id="SSF54631">
    <property type="entry name" value="CBS-domain pair"/>
    <property type="match status" value="1"/>
</dbReference>
<dbReference type="PANTHER" id="PTHR48108:SF26">
    <property type="entry name" value="CBS DOMAIN-CONTAINING PROTEIN DDB_G0289609"/>
    <property type="match status" value="1"/>
</dbReference>
<dbReference type="PROSITE" id="PS51371">
    <property type="entry name" value="CBS"/>
    <property type="match status" value="2"/>
</dbReference>
<dbReference type="EMBL" id="MWPV01000009">
    <property type="protein sequence ID" value="OUL55928.1"/>
    <property type="molecule type" value="Genomic_DNA"/>
</dbReference>
<feature type="domain" description="CBS" evidence="3">
    <location>
        <begin position="9"/>
        <end position="65"/>
    </location>
</feature>
<dbReference type="OrthoDB" id="9790355at2"/>
<evidence type="ECO:0000256" key="1">
    <source>
        <dbReference type="ARBA" id="ARBA00022737"/>
    </source>
</evidence>